<reference evidence="4" key="1">
    <citation type="submission" date="2023-06" db="EMBL/GenBank/DDBJ databases">
        <title>Genome-scale phylogeny and comparative genomics of the fungal order Sordariales.</title>
        <authorList>
            <consortium name="Lawrence Berkeley National Laboratory"/>
            <person name="Hensen N."/>
            <person name="Bonometti L."/>
            <person name="Westerberg I."/>
            <person name="Brannstrom I.O."/>
            <person name="Guillou S."/>
            <person name="Cros-Aarteil S."/>
            <person name="Calhoun S."/>
            <person name="Haridas S."/>
            <person name="Kuo A."/>
            <person name="Mondo S."/>
            <person name="Pangilinan J."/>
            <person name="Riley R."/>
            <person name="LaButti K."/>
            <person name="Andreopoulos B."/>
            <person name="Lipzen A."/>
            <person name="Chen C."/>
            <person name="Yanf M."/>
            <person name="Daum C."/>
            <person name="Ng V."/>
            <person name="Clum A."/>
            <person name="Steindorff A."/>
            <person name="Ohm R."/>
            <person name="Martin F."/>
            <person name="Silar P."/>
            <person name="Natvig D."/>
            <person name="Lalanne C."/>
            <person name="Gautier V."/>
            <person name="Ament-velasquez S.L."/>
            <person name="Kruys A."/>
            <person name="Hutchinson M.I."/>
            <person name="Powell A.J."/>
            <person name="Barry K."/>
            <person name="Miller A.N."/>
            <person name="Grigoriev I.V."/>
            <person name="Debuchy R."/>
            <person name="Gladieux P."/>
            <person name="Thoren M.H."/>
            <person name="Johannesson H."/>
        </authorList>
    </citation>
    <scope>NUCLEOTIDE SEQUENCE</scope>
    <source>
        <strain evidence="4">SMH3391-2</strain>
    </source>
</reference>
<evidence type="ECO:0000256" key="3">
    <source>
        <dbReference type="ARBA" id="ARBA00023277"/>
    </source>
</evidence>
<name>A0AA39XP24_9PEZI</name>
<keyword evidence="1" id="KW-0808">Transferase</keyword>
<evidence type="ECO:0000256" key="1">
    <source>
        <dbReference type="ARBA" id="ARBA00022679"/>
    </source>
</evidence>
<evidence type="ECO:0008006" key="6">
    <source>
        <dbReference type="Google" id="ProtNLM"/>
    </source>
</evidence>
<dbReference type="Proteomes" id="UP001174934">
    <property type="component" value="Unassembled WGS sequence"/>
</dbReference>
<dbReference type="GO" id="GO:0006004">
    <property type="term" value="P:fucose metabolic process"/>
    <property type="evidence" value="ECO:0007669"/>
    <property type="project" value="UniProtKB-KW"/>
</dbReference>
<dbReference type="Gene3D" id="3.40.50.11350">
    <property type="match status" value="1"/>
</dbReference>
<keyword evidence="5" id="KW-1185">Reference proteome</keyword>
<protein>
    <recommendedName>
        <fullName evidence="6">Alternative oxidase</fullName>
    </recommendedName>
</protein>
<keyword evidence="2" id="KW-0294">Fucose metabolism</keyword>
<dbReference type="CDD" id="cd11296">
    <property type="entry name" value="O-FucT_like"/>
    <property type="match status" value="1"/>
</dbReference>
<sequence>MRMSHITMGIRPSTVAGVVMRQRNILFTVCLVSLATIWSCRVPKMCLYRGYECNPTSSTSNTIDLSQVTAPFISWPLQRVCKEATWNHPGVVFICDDNSGGIGNIRNYMLTCVRYAIEAGATGLVLPRIRTRSSEDLADLTQPHEPFSYFFDEGHFRQGLQSSCPLITIYNSTDDIPHAVSPFQAEHITPNNLGMRAGCDQRELNKHSDTFGKQFRAHLDEVVKQFSLPPTSLDHPRAFRLNWGVQWDWPVYRDGPEFVATFGGVLRFRTDILDLGAKTVEYMRQFAAASGGGKPSFAGMHLRTESDALSNWPDFGNQSTAYLERAAGMGFNAAYLATGNGTEADKLARTAAEGHGIEVITKSGLLKEHPEELKLLEGLTWDQQALVDFIVLVESDYFLGVSPSSFSMNVALKRHLKMEGIYTRPWKIGGEGDGRSRLVGSYEKYWDDWLFMYESLWP</sequence>
<organism evidence="4 5">
    <name type="scientific">Bombardia bombarda</name>
    <dbReference type="NCBI Taxonomy" id="252184"/>
    <lineage>
        <taxon>Eukaryota</taxon>
        <taxon>Fungi</taxon>
        <taxon>Dikarya</taxon>
        <taxon>Ascomycota</taxon>
        <taxon>Pezizomycotina</taxon>
        <taxon>Sordariomycetes</taxon>
        <taxon>Sordariomycetidae</taxon>
        <taxon>Sordariales</taxon>
        <taxon>Lasiosphaeriaceae</taxon>
        <taxon>Bombardia</taxon>
    </lineage>
</organism>
<dbReference type="AlphaFoldDB" id="A0AA39XP24"/>
<dbReference type="GO" id="GO:0016740">
    <property type="term" value="F:transferase activity"/>
    <property type="evidence" value="ECO:0007669"/>
    <property type="project" value="UniProtKB-KW"/>
</dbReference>
<accession>A0AA39XP24</accession>
<evidence type="ECO:0000313" key="4">
    <source>
        <dbReference type="EMBL" id="KAK0637479.1"/>
    </source>
</evidence>
<evidence type="ECO:0000313" key="5">
    <source>
        <dbReference type="Proteomes" id="UP001174934"/>
    </source>
</evidence>
<proteinExistence type="predicted"/>
<keyword evidence="3" id="KW-0119">Carbohydrate metabolism</keyword>
<gene>
    <name evidence="4" type="ORF">B0T17DRAFT_521760</name>
</gene>
<evidence type="ECO:0000256" key="2">
    <source>
        <dbReference type="ARBA" id="ARBA00023253"/>
    </source>
</evidence>
<dbReference type="EMBL" id="JAULSR010000001">
    <property type="protein sequence ID" value="KAK0637479.1"/>
    <property type="molecule type" value="Genomic_DNA"/>
</dbReference>
<comment type="caution">
    <text evidence="4">The sequence shown here is derived from an EMBL/GenBank/DDBJ whole genome shotgun (WGS) entry which is preliminary data.</text>
</comment>
<dbReference type="Pfam" id="PF10250">
    <property type="entry name" value="O-FucT"/>
    <property type="match status" value="1"/>
</dbReference>
<dbReference type="InterPro" id="IPR019378">
    <property type="entry name" value="GDP-Fuc_O-FucTrfase"/>
</dbReference>